<feature type="compositionally biased region" description="Polar residues" evidence="1">
    <location>
        <begin position="365"/>
        <end position="374"/>
    </location>
</feature>
<organism evidence="3 4">
    <name type="scientific">Microlunatus elymi</name>
    <dbReference type="NCBI Taxonomy" id="2596828"/>
    <lineage>
        <taxon>Bacteria</taxon>
        <taxon>Bacillati</taxon>
        <taxon>Actinomycetota</taxon>
        <taxon>Actinomycetes</taxon>
        <taxon>Propionibacteriales</taxon>
        <taxon>Propionibacteriaceae</taxon>
        <taxon>Microlunatus</taxon>
    </lineage>
</organism>
<keyword evidence="2" id="KW-1133">Transmembrane helix</keyword>
<keyword evidence="4" id="KW-1185">Reference proteome</keyword>
<dbReference type="Proteomes" id="UP000319263">
    <property type="component" value="Chromosome"/>
</dbReference>
<dbReference type="KEGG" id="mik:FOE78_02915"/>
<name>A0A516PUY7_9ACTN</name>
<feature type="transmembrane region" description="Helical" evidence="2">
    <location>
        <begin position="181"/>
        <end position="205"/>
    </location>
</feature>
<feature type="compositionally biased region" description="Basic and acidic residues" evidence="1">
    <location>
        <begin position="495"/>
        <end position="509"/>
    </location>
</feature>
<dbReference type="RefSeq" id="WP_143984987.1">
    <property type="nucleotide sequence ID" value="NZ_CP041692.1"/>
</dbReference>
<reference evidence="3 4" key="1">
    <citation type="submission" date="2019-07" db="EMBL/GenBank/DDBJ databases">
        <title>Microlunatus dokdonensis sp. nov. isolated from the rhizospheric soil of the wild plant Elymus tsukushiensis.</title>
        <authorList>
            <person name="Ghim S.-Y."/>
            <person name="Hwang Y.-J."/>
            <person name="Son J.-S."/>
            <person name="Shin J.-H."/>
        </authorList>
    </citation>
    <scope>NUCLEOTIDE SEQUENCE [LARGE SCALE GENOMIC DNA]</scope>
    <source>
        <strain evidence="3 4">KUDC0627</strain>
    </source>
</reference>
<evidence type="ECO:0000313" key="3">
    <source>
        <dbReference type="EMBL" id="QDP95004.1"/>
    </source>
</evidence>
<feature type="compositionally biased region" description="Polar residues" evidence="1">
    <location>
        <begin position="380"/>
        <end position="392"/>
    </location>
</feature>
<keyword evidence="2" id="KW-0472">Membrane</keyword>
<sequence>MITGIADKLRTPVLAVWLPLALLGVGVIIGVRAKRASYSDTLRTLMIVTGAISLAVFALAYPTIASRTADKAVVTVADAAGSQFPHSSSDAINRESAYRTWLAGNFGDPDSQVAKDLGPRLMASTHYSWSDIKRIQADPDAKDDIDDAKADEFKKIANELEDRDEAAYETFTGRGERTGPALFGMVLALCMSFFVIVSMIMVLVARLMMQGLALAAPLAAVVGILPTHTFALARVWDLFTAALLAVAKFVIAGGVMTMVLAAIETNDDLGGAPKLFWIVVATIVGIVLTHPVRSFKTIVPGMDPNRSYIRTLVSGIASYLGARAGAEDGQHDDGEDGCSTQTKKTTTVRPSPDAQESLPALPAPQWQSADQTASIRVVQSEPTQRSQPNGSQDPVWPGVVAGPRAGELPAAPSRPTATRMPVLAIAAGSSPATDHTEVVNTTSPQEEPESARSDSASDVGTTEAFGDRPRPGTPEGDGQQVVYPTGVLVADDEAPLYRRSESDDGRSRETYIPMGDLELAQDGSEHEHVTYHSGAGHATP</sequence>
<dbReference type="EMBL" id="CP041692">
    <property type="protein sequence ID" value="QDP95004.1"/>
    <property type="molecule type" value="Genomic_DNA"/>
</dbReference>
<proteinExistence type="predicted"/>
<feature type="transmembrane region" description="Helical" evidence="2">
    <location>
        <begin position="239"/>
        <end position="263"/>
    </location>
</feature>
<dbReference type="AlphaFoldDB" id="A0A516PUY7"/>
<feature type="transmembrane region" description="Helical" evidence="2">
    <location>
        <begin position="212"/>
        <end position="233"/>
    </location>
</feature>
<feature type="transmembrane region" description="Helical" evidence="2">
    <location>
        <begin position="14"/>
        <end position="33"/>
    </location>
</feature>
<feature type="compositionally biased region" description="Polar residues" evidence="1">
    <location>
        <begin position="338"/>
        <end position="349"/>
    </location>
</feature>
<protein>
    <recommendedName>
        <fullName evidence="5">TrbL/VirB6 plasmid conjugal transfer protein</fullName>
    </recommendedName>
</protein>
<evidence type="ECO:0000313" key="4">
    <source>
        <dbReference type="Proteomes" id="UP000319263"/>
    </source>
</evidence>
<evidence type="ECO:0000256" key="2">
    <source>
        <dbReference type="SAM" id="Phobius"/>
    </source>
</evidence>
<gene>
    <name evidence="3" type="ORF">FOE78_02915</name>
</gene>
<feature type="region of interest" description="Disordered" evidence="1">
    <location>
        <begin position="325"/>
        <end position="540"/>
    </location>
</feature>
<evidence type="ECO:0008006" key="5">
    <source>
        <dbReference type="Google" id="ProtNLM"/>
    </source>
</evidence>
<feature type="transmembrane region" description="Helical" evidence="2">
    <location>
        <begin position="275"/>
        <end position="292"/>
    </location>
</feature>
<dbReference type="OrthoDB" id="4480700at2"/>
<feature type="transmembrane region" description="Helical" evidence="2">
    <location>
        <begin position="45"/>
        <end position="64"/>
    </location>
</feature>
<feature type="compositionally biased region" description="Polar residues" evidence="1">
    <location>
        <begin position="430"/>
        <end position="445"/>
    </location>
</feature>
<keyword evidence="2" id="KW-0812">Transmembrane</keyword>
<evidence type="ECO:0000256" key="1">
    <source>
        <dbReference type="SAM" id="MobiDB-lite"/>
    </source>
</evidence>
<accession>A0A516PUY7</accession>